<keyword evidence="2" id="KW-1185">Reference proteome</keyword>
<reference evidence="2" key="1">
    <citation type="submission" date="2016-10" db="EMBL/GenBank/DDBJ databases">
        <authorList>
            <person name="Varghese N."/>
            <person name="Submissions S."/>
        </authorList>
    </citation>
    <scope>NUCLEOTIDE SEQUENCE [LARGE SCALE GENOMIC DNA]</scope>
    <source>
        <strain evidence="2">DSM 24729</strain>
    </source>
</reference>
<evidence type="ECO:0008006" key="3">
    <source>
        <dbReference type="Google" id="ProtNLM"/>
    </source>
</evidence>
<dbReference type="Proteomes" id="UP000182114">
    <property type="component" value="Unassembled WGS sequence"/>
</dbReference>
<evidence type="ECO:0000313" key="1">
    <source>
        <dbReference type="EMBL" id="SDE94230.1"/>
    </source>
</evidence>
<evidence type="ECO:0000313" key="2">
    <source>
        <dbReference type="Proteomes" id="UP000182114"/>
    </source>
</evidence>
<accession>A0A1G7H1D4</accession>
<sequence>MRIVTFVLGVFLFCTACTDNDDDFTQDESLSGEWVLTDVICFCGFPEDVDFSVHTLNFSEEDHSVIIENDETTYYFHIAGTYSYTNIEGIISLQDTDQEYTYVVEDDVLTLTYIDEPMIADDEVTYRYARK</sequence>
<dbReference type="eggNOG" id="ENOG502ZDDE">
    <property type="taxonomic scope" value="Bacteria"/>
</dbReference>
<proteinExistence type="predicted"/>
<gene>
    <name evidence="1" type="ORF">SAMN04487992_105209</name>
</gene>
<dbReference type="AlphaFoldDB" id="A0A1G7H1D4"/>
<name>A0A1G7H1D4_9FLAO</name>
<dbReference type="RefSeq" id="WP_074538333.1">
    <property type="nucleotide sequence ID" value="NZ_FNBD01000005.1"/>
</dbReference>
<organism evidence="1 2">
    <name type="scientific">Cellulophaga baltica</name>
    <dbReference type="NCBI Taxonomy" id="76594"/>
    <lineage>
        <taxon>Bacteria</taxon>
        <taxon>Pseudomonadati</taxon>
        <taxon>Bacteroidota</taxon>
        <taxon>Flavobacteriia</taxon>
        <taxon>Flavobacteriales</taxon>
        <taxon>Flavobacteriaceae</taxon>
        <taxon>Cellulophaga</taxon>
    </lineage>
</organism>
<protein>
    <recommendedName>
        <fullName evidence="3">Lipocalin-like domain-containing protein</fullName>
    </recommendedName>
</protein>
<dbReference type="EMBL" id="FNBD01000005">
    <property type="protein sequence ID" value="SDE94230.1"/>
    <property type="molecule type" value="Genomic_DNA"/>
</dbReference>